<evidence type="ECO:0000313" key="2">
    <source>
        <dbReference type="Proteomes" id="UP000716322"/>
    </source>
</evidence>
<evidence type="ECO:0000313" key="1">
    <source>
        <dbReference type="EMBL" id="NIA55672.1"/>
    </source>
</evidence>
<dbReference type="EMBL" id="JAAQOM010000011">
    <property type="protein sequence ID" value="NIA55672.1"/>
    <property type="molecule type" value="Genomic_DNA"/>
</dbReference>
<gene>
    <name evidence="1" type="ORF">HAV22_18720</name>
</gene>
<dbReference type="Proteomes" id="UP000716322">
    <property type="component" value="Unassembled WGS sequence"/>
</dbReference>
<reference evidence="1 2" key="1">
    <citation type="submission" date="2020-03" db="EMBL/GenBank/DDBJ databases">
        <title>Genome sequence of strain Massilia sp. TW-1.</title>
        <authorList>
            <person name="Chaudhary D.K."/>
        </authorList>
    </citation>
    <scope>NUCLEOTIDE SEQUENCE [LARGE SCALE GENOMIC DNA]</scope>
    <source>
        <strain evidence="1 2">TW-1</strain>
    </source>
</reference>
<proteinExistence type="predicted"/>
<dbReference type="RefSeq" id="WP_166861151.1">
    <property type="nucleotide sequence ID" value="NZ_JAAQOM010000011.1"/>
</dbReference>
<accession>A0ABX0PE82</accession>
<name>A0ABX0PE82_9BURK</name>
<sequence length="78" mass="8459">MLAEQCALVDTGHLAEAATKIRSMTSTHVNGKKVLARGLILRRSAQSAPFLEAAKAAAVAKNKRRRQICPLYVSPRIC</sequence>
<comment type="caution">
    <text evidence="1">The sequence shown here is derived from an EMBL/GenBank/DDBJ whole genome shotgun (WGS) entry which is preliminary data.</text>
</comment>
<organism evidence="1 2">
    <name type="scientific">Telluria antibiotica</name>
    <dbReference type="NCBI Taxonomy" id="2717319"/>
    <lineage>
        <taxon>Bacteria</taxon>
        <taxon>Pseudomonadati</taxon>
        <taxon>Pseudomonadota</taxon>
        <taxon>Betaproteobacteria</taxon>
        <taxon>Burkholderiales</taxon>
        <taxon>Oxalobacteraceae</taxon>
        <taxon>Telluria group</taxon>
        <taxon>Telluria</taxon>
    </lineage>
</organism>
<protein>
    <submittedName>
        <fullName evidence="1">Uncharacterized protein</fullName>
    </submittedName>
</protein>
<keyword evidence="2" id="KW-1185">Reference proteome</keyword>